<evidence type="ECO:0000256" key="2">
    <source>
        <dbReference type="SAM" id="Phobius"/>
    </source>
</evidence>
<feature type="transmembrane region" description="Helical" evidence="2">
    <location>
        <begin position="211"/>
        <end position="230"/>
    </location>
</feature>
<accession>A0A543KMQ6</accession>
<keyword evidence="2" id="KW-0812">Transmembrane</keyword>
<feature type="transmembrane region" description="Helical" evidence="2">
    <location>
        <begin position="186"/>
        <end position="205"/>
    </location>
</feature>
<evidence type="ECO:0000313" key="3">
    <source>
        <dbReference type="EMBL" id="TQM96362.1"/>
    </source>
</evidence>
<evidence type="ECO:0000313" key="4">
    <source>
        <dbReference type="Proteomes" id="UP000315133"/>
    </source>
</evidence>
<organism evidence="3 4">
    <name type="scientific">Ornithinimicrobium humiphilum</name>
    <dbReference type="NCBI Taxonomy" id="125288"/>
    <lineage>
        <taxon>Bacteria</taxon>
        <taxon>Bacillati</taxon>
        <taxon>Actinomycetota</taxon>
        <taxon>Actinomycetes</taxon>
        <taxon>Micrococcales</taxon>
        <taxon>Ornithinimicrobiaceae</taxon>
        <taxon>Ornithinimicrobium</taxon>
    </lineage>
</organism>
<sequence length="248" mass="24950">MRIVPSPYLLSAPPGAHVENRTGRRGPVRRRRGRTGFSARAEGVCVMAALEKVTGAVCVVAGTAWAAACVVHNLQPQGCIGDGCAAGAPMRGGSPAGLALLALAGICLSAGIAGLVSLARRRLGPTRVALGAVLVSTTALLLLVAAAVMGLVSPDWSGMPLLVGPGVVLLVGGVALVAVNLWRARVVPRPLFVAVLATVALLLRANEQTSLILLAVPFGLALVAVGAHLVRQPGGVPDPVLVPASSHS</sequence>
<feature type="transmembrane region" description="Helical" evidence="2">
    <location>
        <begin position="158"/>
        <end position="179"/>
    </location>
</feature>
<comment type="caution">
    <text evidence="3">The sequence shown here is derived from an EMBL/GenBank/DDBJ whole genome shotgun (WGS) entry which is preliminary data.</text>
</comment>
<feature type="region of interest" description="Disordered" evidence="1">
    <location>
        <begin position="15"/>
        <end position="34"/>
    </location>
</feature>
<dbReference type="EMBL" id="VFPU01000001">
    <property type="protein sequence ID" value="TQM96362.1"/>
    <property type="molecule type" value="Genomic_DNA"/>
</dbReference>
<feature type="transmembrane region" description="Helical" evidence="2">
    <location>
        <begin position="96"/>
        <end position="116"/>
    </location>
</feature>
<dbReference type="Proteomes" id="UP000315133">
    <property type="component" value="Unassembled WGS sequence"/>
</dbReference>
<keyword evidence="4" id="KW-1185">Reference proteome</keyword>
<feature type="transmembrane region" description="Helical" evidence="2">
    <location>
        <begin position="128"/>
        <end position="152"/>
    </location>
</feature>
<reference evidence="3 4" key="1">
    <citation type="submission" date="2019-06" db="EMBL/GenBank/DDBJ databases">
        <title>Sequencing the genomes of 1000 actinobacteria strains.</title>
        <authorList>
            <person name="Klenk H.-P."/>
        </authorList>
    </citation>
    <scope>NUCLEOTIDE SEQUENCE [LARGE SCALE GENOMIC DNA]</scope>
    <source>
        <strain evidence="3 4">DSM 12362</strain>
    </source>
</reference>
<keyword evidence="2" id="KW-1133">Transmembrane helix</keyword>
<protein>
    <submittedName>
        <fullName evidence="3">Uncharacterized protein</fullName>
    </submittedName>
</protein>
<feature type="compositionally biased region" description="Basic residues" evidence="1">
    <location>
        <begin position="23"/>
        <end position="34"/>
    </location>
</feature>
<keyword evidence="2" id="KW-0472">Membrane</keyword>
<gene>
    <name evidence="3" type="ORF">FB476_1228</name>
</gene>
<proteinExistence type="predicted"/>
<evidence type="ECO:0000256" key="1">
    <source>
        <dbReference type="SAM" id="MobiDB-lite"/>
    </source>
</evidence>
<dbReference type="AlphaFoldDB" id="A0A543KMQ6"/>
<name>A0A543KMQ6_9MICO</name>